<dbReference type="InterPro" id="IPR044684">
    <property type="entry name" value="STR17/STR18/HARC1-like"/>
</dbReference>
<evidence type="ECO:0000256" key="1">
    <source>
        <dbReference type="SAM" id="SignalP"/>
    </source>
</evidence>
<dbReference type="EMBL" id="JAIEZQ010000003">
    <property type="protein sequence ID" value="MBY9076413.1"/>
    <property type="molecule type" value="Genomic_DNA"/>
</dbReference>
<name>A0ABS7RMY0_9ACTN</name>
<dbReference type="Proteomes" id="UP000754710">
    <property type="component" value="Unassembled WGS sequence"/>
</dbReference>
<feature type="chain" id="PRO_5046151246" evidence="1">
    <location>
        <begin position="30"/>
        <end position="134"/>
    </location>
</feature>
<reference evidence="3 4" key="1">
    <citation type="submission" date="2021-08" db="EMBL/GenBank/DDBJ databases">
        <title>Nocardioides bacterium WL0053 sp. nov., isolated from the sediment.</title>
        <authorList>
            <person name="Wang L."/>
            <person name="Zhang D."/>
            <person name="Zhang A."/>
        </authorList>
    </citation>
    <scope>NUCLEOTIDE SEQUENCE [LARGE SCALE GENOMIC DNA]</scope>
    <source>
        <strain evidence="3 4">WL0053</strain>
    </source>
</reference>
<evidence type="ECO:0000313" key="4">
    <source>
        <dbReference type="Proteomes" id="UP000754710"/>
    </source>
</evidence>
<dbReference type="SUPFAM" id="SSF52821">
    <property type="entry name" value="Rhodanese/Cell cycle control phosphatase"/>
    <property type="match status" value="1"/>
</dbReference>
<dbReference type="Pfam" id="PF00581">
    <property type="entry name" value="Rhodanese"/>
    <property type="match status" value="1"/>
</dbReference>
<dbReference type="PANTHER" id="PTHR44542">
    <property type="entry name" value="THIOSULFATE SULFURTRANSFERASE 18"/>
    <property type="match status" value="1"/>
</dbReference>
<protein>
    <submittedName>
        <fullName evidence="3">Rhodanese-like domain-containing protein</fullName>
    </submittedName>
</protein>
<keyword evidence="1" id="KW-0732">Signal</keyword>
<keyword evidence="4" id="KW-1185">Reference proteome</keyword>
<dbReference type="SMART" id="SM00450">
    <property type="entry name" value="RHOD"/>
    <property type="match status" value="1"/>
</dbReference>
<dbReference type="PANTHER" id="PTHR44542:SF14">
    <property type="entry name" value="PROTEIN HIGH ARSENIC CONTENT 1, MITOCHONDRIAL-RELATED"/>
    <property type="match status" value="1"/>
</dbReference>
<dbReference type="InterPro" id="IPR036873">
    <property type="entry name" value="Rhodanese-like_dom_sf"/>
</dbReference>
<accession>A0ABS7RMY0</accession>
<sequence length="134" mass="14027">MRPSLLRSVVAALLLAVALGFSSCSSSEAGSEVARVEPHEAVALIASGDYTVLDVRTPDEYDAGHVAGALNIDVRDGGFEEQVDALDHDARYLVYSRAGKRSSRAADTMAGLGFRHVADAGAFSTLVFAGAEIE</sequence>
<evidence type="ECO:0000259" key="2">
    <source>
        <dbReference type="PROSITE" id="PS50206"/>
    </source>
</evidence>
<organism evidence="3 4">
    <name type="scientific">Nocardioides jiangsuensis</name>
    <dbReference type="NCBI Taxonomy" id="2866161"/>
    <lineage>
        <taxon>Bacteria</taxon>
        <taxon>Bacillati</taxon>
        <taxon>Actinomycetota</taxon>
        <taxon>Actinomycetes</taxon>
        <taxon>Propionibacteriales</taxon>
        <taxon>Nocardioidaceae</taxon>
        <taxon>Nocardioides</taxon>
    </lineage>
</organism>
<feature type="signal peptide" evidence="1">
    <location>
        <begin position="1"/>
        <end position="29"/>
    </location>
</feature>
<dbReference type="PROSITE" id="PS50206">
    <property type="entry name" value="RHODANESE_3"/>
    <property type="match status" value="1"/>
</dbReference>
<feature type="domain" description="Rhodanese" evidence="2">
    <location>
        <begin position="46"/>
        <end position="132"/>
    </location>
</feature>
<dbReference type="RefSeq" id="WP_221026219.1">
    <property type="nucleotide sequence ID" value="NZ_JAIEZQ010000003.1"/>
</dbReference>
<dbReference type="InterPro" id="IPR001763">
    <property type="entry name" value="Rhodanese-like_dom"/>
</dbReference>
<dbReference type="Gene3D" id="3.40.250.10">
    <property type="entry name" value="Rhodanese-like domain"/>
    <property type="match status" value="1"/>
</dbReference>
<comment type="caution">
    <text evidence="3">The sequence shown here is derived from an EMBL/GenBank/DDBJ whole genome shotgun (WGS) entry which is preliminary data.</text>
</comment>
<dbReference type="CDD" id="cd00158">
    <property type="entry name" value="RHOD"/>
    <property type="match status" value="1"/>
</dbReference>
<proteinExistence type="predicted"/>
<dbReference type="PROSITE" id="PS51257">
    <property type="entry name" value="PROKAR_LIPOPROTEIN"/>
    <property type="match status" value="1"/>
</dbReference>
<gene>
    <name evidence="3" type="ORF">K1X13_16385</name>
</gene>
<evidence type="ECO:0000313" key="3">
    <source>
        <dbReference type="EMBL" id="MBY9076413.1"/>
    </source>
</evidence>